<name>A0ABS5BQU9_9BACT</name>
<organism evidence="1 2">
    <name type="scientific">Gemmata palustris</name>
    <dbReference type="NCBI Taxonomy" id="2822762"/>
    <lineage>
        <taxon>Bacteria</taxon>
        <taxon>Pseudomonadati</taxon>
        <taxon>Planctomycetota</taxon>
        <taxon>Planctomycetia</taxon>
        <taxon>Gemmatales</taxon>
        <taxon>Gemmataceae</taxon>
        <taxon>Gemmata</taxon>
    </lineage>
</organism>
<dbReference type="EMBL" id="JAGKQQ010000001">
    <property type="protein sequence ID" value="MBP3956110.1"/>
    <property type="molecule type" value="Genomic_DNA"/>
</dbReference>
<dbReference type="Gene3D" id="3.30.460.40">
    <property type="match status" value="1"/>
</dbReference>
<sequence>MVTPRLHEATWERMIQAVEDVRERCELAARTLEAAGIPYAVVGGHAVANWIASIDRGSVRNTRDVDILVRRDDLEHIKAALDSVGFDYAEVTGIHLFVKRPDGKPSEGIHIIFAGERVFPNDPVPAPEVNESARSAAFQVLELEPLVRMKLVAFRRKDQVHLQDMVRLGLLDATWPGRFPEPLAERLREILADPDG</sequence>
<accession>A0ABS5BQU9</accession>
<keyword evidence="2" id="KW-1185">Reference proteome</keyword>
<evidence type="ECO:0000313" key="1">
    <source>
        <dbReference type="EMBL" id="MBP3956110.1"/>
    </source>
</evidence>
<dbReference type="Proteomes" id="UP000676565">
    <property type="component" value="Unassembled WGS sequence"/>
</dbReference>
<comment type="caution">
    <text evidence="1">The sequence shown here is derived from an EMBL/GenBank/DDBJ whole genome shotgun (WGS) entry which is preliminary data.</text>
</comment>
<gene>
    <name evidence="1" type="ORF">J8F10_12535</name>
</gene>
<proteinExistence type="predicted"/>
<dbReference type="SUPFAM" id="SSF81301">
    <property type="entry name" value="Nucleotidyltransferase"/>
    <property type="match status" value="1"/>
</dbReference>
<protein>
    <submittedName>
        <fullName evidence="1">Nucleotidyltransferase family protein</fullName>
    </submittedName>
</protein>
<evidence type="ECO:0000313" key="2">
    <source>
        <dbReference type="Proteomes" id="UP000676565"/>
    </source>
</evidence>
<reference evidence="1 2" key="1">
    <citation type="submission" date="2021-04" db="EMBL/GenBank/DDBJ databases">
        <authorList>
            <person name="Ivanova A."/>
        </authorList>
    </citation>
    <scope>NUCLEOTIDE SEQUENCE [LARGE SCALE GENOMIC DNA]</scope>
    <source>
        <strain evidence="1 2">G18</strain>
    </source>
</reference>
<dbReference type="InterPro" id="IPR043519">
    <property type="entry name" value="NT_sf"/>
</dbReference>